<keyword evidence="1" id="KW-0812">Transmembrane</keyword>
<organism evidence="2 3">
    <name type="scientific">Candidatus Planktophila dulcis</name>
    <dbReference type="NCBI Taxonomy" id="1884914"/>
    <lineage>
        <taxon>Bacteria</taxon>
        <taxon>Bacillati</taxon>
        <taxon>Actinomycetota</taxon>
        <taxon>Actinomycetes</taxon>
        <taxon>Candidatus Nanopelagicales</taxon>
        <taxon>Candidatus Nanopelagicaceae</taxon>
        <taxon>Candidatus Planktophila</taxon>
    </lineage>
</organism>
<dbReference type="GeneID" id="300656833"/>
<evidence type="ECO:0000313" key="3">
    <source>
        <dbReference type="Proteomes" id="UP000217216"/>
    </source>
</evidence>
<gene>
    <name evidence="2" type="ORF">A1s21155_01565</name>
</gene>
<keyword evidence="1" id="KW-1133">Transmembrane helix</keyword>
<keyword evidence="1" id="KW-0472">Membrane</keyword>
<reference evidence="2 3" key="1">
    <citation type="submission" date="2016-07" db="EMBL/GenBank/DDBJ databases">
        <title>High microdiversification within the ubiquitous acI lineage of Actinobacteria.</title>
        <authorList>
            <person name="Neuenschwander S.M."/>
            <person name="Salcher M."/>
            <person name="Ghai R."/>
            <person name="Pernthaler J."/>
        </authorList>
    </citation>
    <scope>NUCLEOTIDE SEQUENCE [LARGE SCALE GENOMIC DNA]</scope>
    <source>
        <strain evidence="2">MMS-21-155</strain>
    </source>
</reference>
<dbReference type="EMBL" id="CP016770">
    <property type="protein sequence ID" value="ASY11686.1"/>
    <property type="molecule type" value="Genomic_DNA"/>
</dbReference>
<sequence>MKFDIKKVFPENPSKFEGFRIIRLIAALYMSVMVARSCIHLFAPDGGAQSIAGIDTSVEGGNNIIAIFHQWGAIQLILAILLIVLFFRYPGLTPLILLTLTLDPVLRFVAGQQMSLTTTGTPPGEALNGVSLYLLLVLFLGSLWNKKAKLDLSGL</sequence>
<evidence type="ECO:0008006" key="4">
    <source>
        <dbReference type="Google" id="ProtNLM"/>
    </source>
</evidence>
<dbReference type="Proteomes" id="UP000217216">
    <property type="component" value="Chromosome"/>
</dbReference>
<dbReference type="AlphaFoldDB" id="A0AAC9YSG7"/>
<feature type="transmembrane region" description="Helical" evidence="1">
    <location>
        <begin position="63"/>
        <end position="87"/>
    </location>
</feature>
<evidence type="ECO:0000313" key="2">
    <source>
        <dbReference type="EMBL" id="ASY11686.1"/>
    </source>
</evidence>
<keyword evidence="3" id="KW-1185">Reference proteome</keyword>
<name>A0AAC9YSG7_9ACTN</name>
<feature type="transmembrane region" description="Helical" evidence="1">
    <location>
        <begin position="126"/>
        <end position="144"/>
    </location>
</feature>
<evidence type="ECO:0000256" key="1">
    <source>
        <dbReference type="SAM" id="Phobius"/>
    </source>
</evidence>
<protein>
    <recommendedName>
        <fullName evidence="4">DoxX family protein</fullName>
    </recommendedName>
</protein>
<feature type="transmembrane region" description="Helical" evidence="1">
    <location>
        <begin position="94"/>
        <end position="114"/>
    </location>
</feature>
<feature type="transmembrane region" description="Helical" evidence="1">
    <location>
        <begin position="21"/>
        <end position="43"/>
    </location>
</feature>
<dbReference type="KEGG" id="plak:A1s21155_01565"/>
<dbReference type="RefSeq" id="WP_095696023.1">
    <property type="nucleotide sequence ID" value="NZ_CP016770.1"/>
</dbReference>
<accession>A0AAC9YSG7</accession>
<proteinExistence type="predicted"/>